<accession>Q1H4Y4</accession>
<feature type="transmembrane region" description="Helical" evidence="14">
    <location>
        <begin position="37"/>
        <end position="59"/>
    </location>
</feature>
<dbReference type="OrthoDB" id="9815750at2"/>
<evidence type="ECO:0000256" key="4">
    <source>
        <dbReference type="ARBA" id="ARBA00022475"/>
    </source>
</evidence>
<keyword evidence="6 17" id="KW-0808">Transferase</keyword>
<dbReference type="InterPro" id="IPR003660">
    <property type="entry name" value="HAMP_dom"/>
</dbReference>
<dbReference type="STRING" id="265072.Mfla_0182"/>
<dbReference type="Pfam" id="PF19312">
    <property type="entry name" value="NtrY_N"/>
    <property type="match status" value="1"/>
</dbReference>
<dbReference type="CDD" id="cd06225">
    <property type="entry name" value="HAMP"/>
    <property type="match status" value="1"/>
</dbReference>
<feature type="transmembrane region" description="Helical" evidence="14">
    <location>
        <begin position="273"/>
        <end position="296"/>
    </location>
</feature>
<dbReference type="AlphaFoldDB" id="Q1H4Y4"/>
<evidence type="ECO:0000259" key="16">
    <source>
        <dbReference type="PROSITE" id="PS50885"/>
    </source>
</evidence>
<dbReference type="PANTHER" id="PTHR42878:SF7">
    <property type="entry name" value="SENSOR HISTIDINE KINASE GLRK"/>
    <property type="match status" value="1"/>
</dbReference>
<dbReference type="Gene3D" id="1.10.287.130">
    <property type="match status" value="1"/>
</dbReference>
<evidence type="ECO:0000256" key="1">
    <source>
        <dbReference type="ARBA" id="ARBA00000085"/>
    </source>
</evidence>
<dbReference type="GO" id="GO:0005524">
    <property type="term" value="F:ATP binding"/>
    <property type="evidence" value="ECO:0007669"/>
    <property type="project" value="UniProtKB-KW"/>
</dbReference>
<dbReference type="Gene3D" id="6.10.340.10">
    <property type="match status" value="1"/>
</dbReference>
<dbReference type="eggNOG" id="COG5000">
    <property type="taxonomic scope" value="Bacteria"/>
</dbReference>
<protein>
    <recommendedName>
        <fullName evidence="3">histidine kinase</fullName>
        <ecNumber evidence="3">2.7.13.3</ecNumber>
    </recommendedName>
</protein>
<sequence>MKYIVFISAVLGAVLLYLLSHASTRSASAGNYYNLLLVLNLALAVALIVLIGFQLWRLYRQMRNSIMGSRLTLRLLGSFALMAIIPGVIVYAVSVNFLTRSIESWFNVKVEAALEGGLRLGQSALDIMLSDLEDKAETMALSLAFQPSNLHLSVLNDLREKSGVRDAVLLTVQGRILAFSSGDPSSFLPDLPNIPQLRQGRQHIYGVIEPILGKGLYLRVLAPVTMNDMAGETRILQLLQPVPKSLSETAEAVQDVYEDYQELSFSRESLKEVFALTLTLVLMLAMLSSIAFAFLLSRRLSAPLGILAEGTRAIARGDYDTVLPAHGKDELGILVQSFNSMTRQLNDATQAADRNRARLEAARGYLETILAHLSSGVLVLGEHGQLRTFNYAASHILGVRLTEETLNQPLDLLAHQQETLASFVNRIQVYFKADSASEWQEQMEISTSQGKQVLLVRGTRLPDGPDSGFVVVFDDITQMAQAQRDAAWAEVARRLAHEIKNPLTPIQLSAERIEHKLAAKLSKADAEMLSRATTTIVSQVNAMKAMVNEFSEYARLPALSLDTVDLRQLVQDVLALYEATSIQIRVDIPPELPTVHGDATMLRQVLHNLLQNAQDALERHPQPEIVISCRLANECVKLCVKDNGAGFPLEILSHAFEPYMTTKRHGTGLGLAIVKKIIEEHKGSIKVENLESGGAIVTVTIPIAERKQ</sequence>
<dbReference type="Proteomes" id="UP000002440">
    <property type="component" value="Chromosome"/>
</dbReference>
<dbReference type="PANTHER" id="PTHR42878">
    <property type="entry name" value="TWO-COMPONENT HISTIDINE KINASE"/>
    <property type="match status" value="1"/>
</dbReference>
<dbReference type="InterPro" id="IPR036097">
    <property type="entry name" value="HisK_dim/P_sf"/>
</dbReference>
<name>Q1H4Y4_METFK</name>
<dbReference type="SUPFAM" id="SSF158472">
    <property type="entry name" value="HAMP domain-like"/>
    <property type="match status" value="1"/>
</dbReference>
<organism evidence="17 18">
    <name type="scientific">Methylobacillus flagellatus (strain ATCC 51484 / DSM 6875 / VKM B-1610 / KT)</name>
    <dbReference type="NCBI Taxonomy" id="265072"/>
    <lineage>
        <taxon>Bacteria</taxon>
        <taxon>Pseudomonadati</taxon>
        <taxon>Pseudomonadota</taxon>
        <taxon>Betaproteobacteria</taxon>
        <taxon>Nitrosomonadales</taxon>
        <taxon>Methylophilaceae</taxon>
        <taxon>Methylobacillus</taxon>
    </lineage>
</organism>
<dbReference type="SUPFAM" id="SSF55785">
    <property type="entry name" value="PYP-like sensor domain (PAS domain)"/>
    <property type="match status" value="1"/>
</dbReference>
<dbReference type="HOGENOM" id="CLU_019564_0_0_4"/>
<keyword evidence="11 14" id="KW-1133">Transmembrane helix</keyword>
<dbReference type="GO" id="GO:0030295">
    <property type="term" value="F:protein kinase activator activity"/>
    <property type="evidence" value="ECO:0007669"/>
    <property type="project" value="TreeGrafter"/>
</dbReference>
<dbReference type="SUPFAM" id="SSF55874">
    <property type="entry name" value="ATPase domain of HSP90 chaperone/DNA topoisomerase II/histidine kinase"/>
    <property type="match status" value="1"/>
</dbReference>
<dbReference type="InterPro" id="IPR045671">
    <property type="entry name" value="NtrY-like_N"/>
</dbReference>
<dbReference type="InterPro" id="IPR050351">
    <property type="entry name" value="BphY/WalK/GraS-like"/>
</dbReference>
<dbReference type="Pfam" id="PF00512">
    <property type="entry name" value="HisKA"/>
    <property type="match status" value="1"/>
</dbReference>
<dbReference type="InterPro" id="IPR005467">
    <property type="entry name" value="His_kinase_dom"/>
</dbReference>
<dbReference type="CDD" id="cd00082">
    <property type="entry name" value="HisKA"/>
    <property type="match status" value="1"/>
</dbReference>
<dbReference type="InterPro" id="IPR004358">
    <property type="entry name" value="Sig_transdc_His_kin-like_C"/>
</dbReference>
<keyword evidence="5" id="KW-0597">Phosphoprotein</keyword>
<evidence type="ECO:0000256" key="9">
    <source>
        <dbReference type="ARBA" id="ARBA00022777"/>
    </source>
</evidence>
<dbReference type="InterPro" id="IPR017232">
    <property type="entry name" value="NtrY"/>
</dbReference>
<dbReference type="GO" id="GO:0005886">
    <property type="term" value="C:plasma membrane"/>
    <property type="evidence" value="ECO:0007669"/>
    <property type="project" value="UniProtKB-SubCell"/>
</dbReference>
<feature type="transmembrane region" description="Helical" evidence="14">
    <location>
        <begin position="71"/>
        <end position="93"/>
    </location>
</feature>
<evidence type="ECO:0000256" key="10">
    <source>
        <dbReference type="ARBA" id="ARBA00022840"/>
    </source>
</evidence>
<evidence type="ECO:0000256" key="8">
    <source>
        <dbReference type="ARBA" id="ARBA00022741"/>
    </source>
</evidence>
<proteinExistence type="predicted"/>
<dbReference type="Pfam" id="PF02518">
    <property type="entry name" value="HATPase_c"/>
    <property type="match status" value="1"/>
</dbReference>
<dbReference type="SUPFAM" id="SSF47384">
    <property type="entry name" value="Homodimeric domain of signal transducing histidine kinase"/>
    <property type="match status" value="1"/>
</dbReference>
<keyword evidence="18" id="KW-1185">Reference proteome</keyword>
<feature type="domain" description="HAMP" evidence="16">
    <location>
        <begin position="298"/>
        <end position="350"/>
    </location>
</feature>
<gene>
    <name evidence="17" type="ordered locus">Mfla_0182</name>
</gene>
<evidence type="ECO:0000256" key="13">
    <source>
        <dbReference type="ARBA" id="ARBA00023136"/>
    </source>
</evidence>
<reference evidence="17 18" key="1">
    <citation type="submission" date="2006-03" db="EMBL/GenBank/DDBJ databases">
        <title>Complete sequence of Methylobacillus flagellatus KT.</title>
        <authorList>
            <consortium name="US DOE Joint Genome Institute"/>
            <person name="Copeland A."/>
            <person name="Lucas S."/>
            <person name="Lapidus A."/>
            <person name="Barry K."/>
            <person name="Detter J.C."/>
            <person name="Glavina del Rio T."/>
            <person name="Hammon N."/>
            <person name="Israni S."/>
            <person name="Dalin E."/>
            <person name="Tice H."/>
            <person name="Pitluck S."/>
            <person name="Brettin T."/>
            <person name="Bruce D."/>
            <person name="Han C."/>
            <person name="Tapia R."/>
            <person name="Saunders E."/>
            <person name="Gilna P."/>
            <person name="Schmutz J."/>
            <person name="Larimer F."/>
            <person name="Land M."/>
            <person name="Kyrpides N."/>
            <person name="Anderson I."/>
            <person name="Richardson P."/>
        </authorList>
    </citation>
    <scope>NUCLEOTIDE SEQUENCE [LARGE SCALE GENOMIC DNA]</scope>
    <source>
        <strain evidence="18">KT / ATCC 51484 / DSM 6875</strain>
    </source>
</reference>
<keyword evidence="7 14" id="KW-0812">Transmembrane</keyword>
<dbReference type="KEGG" id="mfa:Mfla_0182"/>
<dbReference type="GO" id="GO:0000155">
    <property type="term" value="F:phosphorelay sensor kinase activity"/>
    <property type="evidence" value="ECO:0007669"/>
    <property type="project" value="InterPro"/>
</dbReference>
<evidence type="ECO:0000256" key="2">
    <source>
        <dbReference type="ARBA" id="ARBA00004651"/>
    </source>
</evidence>
<comment type="subcellular location">
    <subcellularLocation>
        <location evidence="2">Cell membrane</location>
        <topology evidence="2">Multi-pass membrane protein</topology>
    </subcellularLocation>
</comment>
<dbReference type="RefSeq" id="WP_011478550.1">
    <property type="nucleotide sequence ID" value="NC_007947.1"/>
</dbReference>
<dbReference type="Gene3D" id="3.30.450.20">
    <property type="entry name" value="PAS domain"/>
    <property type="match status" value="1"/>
</dbReference>
<feature type="domain" description="Histidine kinase" evidence="15">
    <location>
        <begin position="494"/>
        <end position="705"/>
    </location>
</feature>
<dbReference type="PIRSF" id="PIRSF037532">
    <property type="entry name" value="STHK_NtrY"/>
    <property type="match status" value="1"/>
</dbReference>
<keyword evidence="10" id="KW-0067">ATP-binding</keyword>
<dbReference type="Gene3D" id="3.30.565.10">
    <property type="entry name" value="Histidine kinase-like ATPase, C-terminal domain"/>
    <property type="match status" value="1"/>
</dbReference>
<evidence type="ECO:0000256" key="12">
    <source>
        <dbReference type="ARBA" id="ARBA00023012"/>
    </source>
</evidence>
<evidence type="ECO:0000256" key="7">
    <source>
        <dbReference type="ARBA" id="ARBA00022692"/>
    </source>
</evidence>
<comment type="catalytic activity">
    <reaction evidence="1">
        <text>ATP + protein L-histidine = ADP + protein N-phospho-L-histidine.</text>
        <dbReference type="EC" id="2.7.13.3"/>
    </reaction>
</comment>
<keyword evidence="13 14" id="KW-0472">Membrane</keyword>
<keyword evidence="8" id="KW-0547">Nucleotide-binding</keyword>
<dbReference type="GO" id="GO:0007234">
    <property type="term" value="P:osmosensory signaling via phosphorelay pathway"/>
    <property type="evidence" value="ECO:0007669"/>
    <property type="project" value="TreeGrafter"/>
</dbReference>
<dbReference type="SMART" id="SM00388">
    <property type="entry name" value="HisKA"/>
    <property type="match status" value="1"/>
</dbReference>
<dbReference type="InterPro" id="IPR003661">
    <property type="entry name" value="HisK_dim/P_dom"/>
</dbReference>
<dbReference type="EC" id="2.7.13.3" evidence="3"/>
<dbReference type="SMART" id="SM00304">
    <property type="entry name" value="HAMP"/>
    <property type="match status" value="1"/>
</dbReference>
<evidence type="ECO:0000256" key="11">
    <source>
        <dbReference type="ARBA" id="ARBA00022989"/>
    </source>
</evidence>
<dbReference type="SMART" id="SM00387">
    <property type="entry name" value="HATPase_c"/>
    <property type="match status" value="1"/>
</dbReference>
<dbReference type="Pfam" id="PF00672">
    <property type="entry name" value="HAMP"/>
    <property type="match status" value="1"/>
</dbReference>
<evidence type="ECO:0000256" key="5">
    <source>
        <dbReference type="ARBA" id="ARBA00022553"/>
    </source>
</evidence>
<dbReference type="EMBL" id="CP000284">
    <property type="protein sequence ID" value="ABE48453.1"/>
    <property type="molecule type" value="Genomic_DNA"/>
</dbReference>
<keyword evidence="4" id="KW-1003">Cell membrane</keyword>
<keyword evidence="9 17" id="KW-0418">Kinase</keyword>
<dbReference type="PROSITE" id="PS50885">
    <property type="entry name" value="HAMP"/>
    <property type="match status" value="1"/>
</dbReference>
<dbReference type="PROSITE" id="PS50109">
    <property type="entry name" value="HIS_KIN"/>
    <property type="match status" value="1"/>
</dbReference>
<evidence type="ECO:0000313" key="18">
    <source>
        <dbReference type="Proteomes" id="UP000002440"/>
    </source>
</evidence>
<evidence type="ECO:0000256" key="3">
    <source>
        <dbReference type="ARBA" id="ARBA00012438"/>
    </source>
</evidence>
<dbReference type="InterPro" id="IPR036890">
    <property type="entry name" value="HATPase_C_sf"/>
</dbReference>
<keyword evidence="12" id="KW-0902">Two-component regulatory system</keyword>
<evidence type="ECO:0000256" key="14">
    <source>
        <dbReference type="SAM" id="Phobius"/>
    </source>
</evidence>
<evidence type="ECO:0000256" key="6">
    <source>
        <dbReference type="ARBA" id="ARBA00022679"/>
    </source>
</evidence>
<evidence type="ECO:0000313" key="17">
    <source>
        <dbReference type="EMBL" id="ABE48453.1"/>
    </source>
</evidence>
<dbReference type="GO" id="GO:0000156">
    <property type="term" value="F:phosphorelay response regulator activity"/>
    <property type="evidence" value="ECO:0007669"/>
    <property type="project" value="TreeGrafter"/>
</dbReference>
<dbReference type="PRINTS" id="PR00344">
    <property type="entry name" value="BCTRLSENSOR"/>
</dbReference>
<dbReference type="InterPro" id="IPR035965">
    <property type="entry name" value="PAS-like_dom_sf"/>
</dbReference>
<evidence type="ECO:0000259" key="15">
    <source>
        <dbReference type="PROSITE" id="PS50109"/>
    </source>
</evidence>
<dbReference type="InterPro" id="IPR003594">
    <property type="entry name" value="HATPase_dom"/>
</dbReference>